<dbReference type="SUPFAM" id="SSF81631">
    <property type="entry name" value="PAP/OAS1 substrate-binding domain"/>
    <property type="match status" value="1"/>
</dbReference>
<dbReference type="InterPro" id="IPR043519">
    <property type="entry name" value="NT_sf"/>
</dbReference>
<proteinExistence type="predicted"/>
<keyword evidence="1" id="KW-0808">Transferase</keyword>
<name>A0A6S6R632_9FIRM</name>
<dbReference type="InterPro" id="IPR007530">
    <property type="entry name" value="Aminoglycoside_adenylylTfrase"/>
</dbReference>
<protein>
    <submittedName>
        <fullName evidence="1">Aminoglycoside 6-adenylyltransferase</fullName>
    </submittedName>
</protein>
<dbReference type="Gene3D" id="1.20.120.330">
    <property type="entry name" value="Nucleotidyltransferases domain 2"/>
    <property type="match status" value="1"/>
</dbReference>
<gene>
    <name evidence="1" type="ORF">acsn021_24790</name>
</gene>
<organism evidence="1 2">
    <name type="scientific">Anaerocolumna cellulosilytica</name>
    <dbReference type="NCBI Taxonomy" id="433286"/>
    <lineage>
        <taxon>Bacteria</taxon>
        <taxon>Bacillati</taxon>
        <taxon>Bacillota</taxon>
        <taxon>Clostridia</taxon>
        <taxon>Lachnospirales</taxon>
        <taxon>Lachnospiraceae</taxon>
        <taxon>Anaerocolumna</taxon>
    </lineage>
</organism>
<evidence type="ECO:0000313" key="2">
    <source>
        <dbReference type="Proteomes" id="UP000515561"/>
    </source>
</evidence>
<dbReference type="Proteomes" id="UP000515561">
    <property type="component" value="Chromosome"/>
</dbReference>
<dbReference type="Gene3D" id="3.30.460.10">
    <property type="entry name" value="Beta Polymerase, domain 2"/>
    <property type="match status" value="1"/>
</dbReference>
<reference evidence="1 2" key="1">
    <citation type="journal article" date="2016" name="Int. J. Syst. Evol. Microbiol.">
        <title>Descriptions of Anaerotaenia torta gen. nov., sp. nov. and Anaerocolumna cellulosilytica gen. nov., sp. nov. isolated from a methanogenic reactor of cattle waste.</title>
        <authorList>
            <person name="Uek A."/>
            <person name="Ohtaki Y."/>
            <person name="Kaku N."/>
            <person name="Ueki K."/>
        </authorList>
    </citation>
    <scope>NUCLEOTIDE SEQUENCE [LARGE SCALE GENOMIC DNA]</scope>
    <source>
        <strain evidence="1 2">SN021</strain>
    </source>
</reference>
<keyword evidence="2" id="KW-1185">Reference proteome</keyword>
<keyword evidence="1" id="KW-0548">Nucleotidyltransferase</keyword>
<dbReference type="Pfam" id="PF04439">
    <property type="entry name" value="Adenyl_transf"/>
    <property type="match status" value="1"/>
</dbReference>
<accession>A0A6S6R632</accession>
<dbReference type="KEGG" id="acel:acsn021_24790"/>
<dbReference type="SUPFAM" id="SSF81301">
    <property type="entry name" value="Nucleotidyltransferase"/>
    <property type="match status" value="1"/>
</dbReference>
<dbReference type="RefSeq" id="WP_207725082.1">
    <property type="nucleotide sequence ID" value="NZ_AP023367.1"/>
</dbReference>
<evidence type="ECO:0000313" key="1">
    <source>
        <dbReference type="EMBL" id="BCJ94910.1"/>
    </source>
</evidence>
<dbReference type="GO" id="GO:0016779">
    <property type="term" value="F:nucleotidyltransferase activity"/>
    <property type="evidence" value="ECO:0007669"/>
    <property type="project" value="UniProtKB-KW"/>
</dbReference>
<dbReference type="AlphaFoldDB" id="A0A6S6R632"/>
<dbReference type="EMBL" id="AP023367">
    <property type="protein sequence ID" value="BCJ94910.1"/>
    <property type="molecule type" value="Genomic_DNA"/>
</dbReference>
<sequence length="286" mass="34170">MVQNIMFDLIMDIARSDTRIRAAAMTGSRIDPSATHDEFCDFDIVYLVRDIQSFVKDDNWLGVFGERLILQKPSDWYNHPYDYQGYKNFTYLLQLKDGCRIDLTLIDLKYVHDYIVNTEPRNILLDKDKILGLDSIEVGDYYFIKPPCPIKYKDICNEFWWTIPNVVKGLCRKQIMFVKHTMERFAVDMLLEVLYWNIGVENNFSVSAGKYGKYLEKYLDEETYHKFMFIFSGSSHEDIWQRLFIMCDLFQQEAKKVARHFEFYYDSKEAEEIIQYAKAMRQKYNQ</sequence>